<evidence type="ECO:0000313" key="2">
    <source>
        <dbReference type="Proteomes" id="UP000769157"/>
    </source>
</evidence>
<dbReference type="RefSeq" id="XP_046060637.1">
    <property type="nucleotide sequence ID" value="XM_046204610.1"/>
</dbReference>
<protein>
    <submittedName>
        <fullName evidence="1">Uncharacterized protein</fullName>
    </submittedName>
</protein>
<proteinExistence type="predicted"/>
<accession>A0A9P8T400</accession>
<reference evidence="1" key="1">
    <citation type="journal article" date="2021" name="Open Biol.">
        <title>Shared evolutionary footprints suggest mitochondrial oxidative damage underlies multiple complex I losses in fungi.</title>
        <authorList>
            <person name="Schikora-Tamarit M.A."/>
            <person name="Marcet-Houben M."/>
            <person name="Nosek J."/>
            <person name="Gabaldon T."/>
        </authorList>
    </citation>
    <scope>NUCLEOTIDE SEQUENCE</scope>
    <source>
        <strain evidence="1">CBS6075</strain>
    </source>
</reference>
<dbReference type="Proteomes" id="UP000769157">
    <property type="component" value="Unassembled WGS sequence"/>
</dbReference>
<dbReference type="GeneID" id="70235582"/>
<gene>
    <name evidence="1" type="ORF">OGAPHI_003617</name>
</gene>
<reference evidence="1" key="2">
    <citation type="submission" date="2021-01" db="EMBL/GenBank/DDBJ databases">
        <authorList>
            <person name="Schikora-Tamarit M.A."/>
        </authorList>
    </citation>
    <scope>NUCLEOTIDE SEQUENCE</scope>
    <source>
        <strain evidence="1">CBS6075</strain>
    </source>
</reference>
<name>A0A9P8T400_9ASCO</name>
<sequence>MLVSKGNFTINLPTHPLCLTLGGDQNHFVVQFNAFFVSQKTWNHQLGSVTNRVHSRVLHNKSLVANKQSLQRRNDLSQVALVSRVVVKPLSVHDIVQSHKVVIFRKRTRTNSSKLLHVSSNSQKHTKMHTQSSHIGTSLAGSPENTQTTLVVELKELRVVNGSHSQLSLDSRNQRRSLEQCTGQTIKQPVTFGSRVPECPVFSVLKILFTQATTSCEEGFDGLSKLITPEEM</sequence>
<keyword evidence="2" id="KW-1185">Reference proteome</keyword>
<dbReference type="EMBL" id="JAEUBE010000295">
    <property type="protein sequence ID" value="KAH3665433.1"/>
    <property type="molecule type" value="Genomic_DNA"/>
</dbReference>
<evidence type="ECO:0000313" key="1">
    <source>
        <dbReference type="EMBL" id="KAH3665433.1"/>
    </source>
</evidence>
<dbReference type="AlphaFoldDB" id="A0A9P8T400"/>
<dbReference type="OrthoDB" id="10628121at2759"/>
<comment type="caution">
    <text evidence="1">The sequence shown here is derived from an EMBL/GenBank/DDBJ whole genome shotgun (WGS) entry which is preliminary data.</text>
</comment>
<organism evidence="1 2">
    <name type="scientific">Ogataea philodendri</name>
    <dbReference type="NCBI Taxonomy" id="1378263"/>
    <lineage>
        <taxon>Eukaryota</taxon>
        <taxon>Fungi</taxon>
        <taxon>Dikarya</taxon>
        <taxon>Ascomycota</taxon>
        <taxon>Saccharomycotina</taxon>
        <taxon>Pichiomycetes</taxon>
        <taxon>Pichiales</taxon>
        <taxon>Pichiaceae</taxon>
        <taxon>Ogataea</taxon>
    </lineage>
</organism>